<dbReference type="AlphaFoldDB" id="A0A455ST31"/>
<accession>A0A455ST31</accession>
<dbReference type="GO" id="GO:0019878">
    <property type="term" value="P:lysine biosynthetic process via aminoadipic acid"/>
    <property type="evidence" value="ECO:0007669"/>
    <property type="project" value="TreeGrafter"/>
</dbReference>
<name>A0A455ST31_9CHLR</name>
<dbReference type="InterPro" id="IPR037143">
    <property type="entry name" value="4-PPantetheinyl_Trfase_dom_sf"/>
</dbReference>
<dbReference type="PANTHER" id="PTHR12215:SF10">
    <property type="entry name" value="L-AMINOADIPATE-SEMIALDEHYDE DEHYDROGENASE-PHOSPHOPANTETHEINYL TRANSFERASE"/>
    <property type="match status" value="1"/>
</dbReference>
<dbReference type="GO" id="GO:0005829">
    <property type="term" value="C:cytosol"/>
    <property type="evidence" value="ECO:0007669"/>
    <property type="project" value="TreeGrafter"/>
</dbReference>
<evidence type="ECO:0000259" key="4">
    <source>
        <dbReference type="Pfam" id="PF22624"/>
    </source>
</evidence>
<keyword evidence="2 5" id="KW-0808">Transferase</keyword>
<comment type="similarity">
    <text evidence="1">Belongs to the P-Pant transferase superfamily. Gsp/Sfp/HetI/AcpT family.</text>
</comment>
<gene>
    <name evidence="5" type="ORF">KTC_55370</name>
</gene>
<dbReference type="Pfam" id="PF01648">
    <property type="entry name" value="ACPS"/>
    <property type="match status" value="1"/>
</dbReference>
<proteinExistence type="inferred from homology"/>
<reference evidence="5" key="1">
    <citation type="submission" date="2018-12" db="EMBL/GenBank/DDBJ databases">
        <title>Novel natural products biosynthetic potential of the class Ktedonobacteria.</title>
        <authorList>
            <person name="Zheng Y."/>
            <person name="Saitou A."/>
            <person name="Wang C.M."/>
            <person name="Toyoda A."/>
            <person name="Minakuchi Y."/>
            <person name="Sekiguchi Y."/>
            <person name="Ueda K."/>
            <person name="Takano H."/>
            <person name="Sakai Y."/>
            <person name="Yokota A."/>
            <person name="Yabe S."/>
        </authorList>
    </citation>
    <scope>NUCLEOTIDE SEQUENCE</scope>
    <source>
        <strain evidence="5">COM3</strain>
    </source>
</reference>
<evidence type="ECO:0000256" key="1">
    <source>
        <dbReference type="ARBA" id="ARBA00010990"/>
    </source>
</evidence>
<organism evidence="5">
    <name type="scientific">Thermosporothrix sp. COM3</name>
    <dbReference type="NCBI Taxonomy" id="2490863"/>
    <lineage>
        <taxon>Bacteria</taxon>
        <taxon>Bacillati</taxon>
        <taxon>Chloroflexota</taxon>
        <taxon>Ktedonobacteria</taxon>
        <taxon>Ktedonobacterales</taxon>
        <taxon>Thermosporotrichaceae</taxon>
        <taxon>Thermosporothrix</taxon>
    </lineage>
</organism>
<dbReference type="InterPro" id="IPR050559">
    <property type="entry name" value="P-Pant_transferase_sf"/>
</dbReference>
<feature type="domain" description="4'-phosphopantetheinyl transferase N-terminal" evidence="4">
    <location>
        <begin position="47"/>
        <end position="122"/>
    </location>
</feature>
<dbReference type="InterPro" id="IPR008278">
    <property type="entry name" value="4-PPantetheinyl_Trfase_dom"/>
</dbReference>
<dbReference type="GO" id="GO:0008897">
    <property type="term" value="F:holo-[acyl-carrier-protein] synthase activity"/>
    <property type="evidence" value="ECO:0007669"/>
    <property type="project" value="InterPro"/>
</dbReference>
<dbReference type="PANTHER" id="PTHR12215">
    <property type="entry name" value="PHOSPHOPANTETHEINE TRANSFERASE"/>
    <property type="match status" value="1"/>
</dbReference>
<dbReference type="Gene3D" id="3.90.470.20">
    <property type="entry name" value="4'-phosphopantetheinyl transferase domain"/>
    <property type="match status" value="2"/>
</dbReference>
<dbReference type="InterPro" id="IPR055066">
    <property type="entry name" value="AASDHPPT_N"/>
</dbReference>
<evidence type="ECO:0000256" key="2">
    <source>
        <dbReference type="ARBA" id="ARBA00022679"/>
    </source>
</evidence>
<evidence type="ECO:0000259" key="3">
    <source>
        <dbReference type="Pfam" id="PF01648"/>
    </source>
</evidence>
<dbReference type="GO" id="GO:0000287">
    <property type="term" value="F:magnesium ion binding"/>
    <property type="evidence" value="ECO:0007669"/>
    <property type="project" value="InterPro"/>
</dbReference>
<dbReference type="Pfam" id="PF22624">
    <property type="entry name" value="AASDHPPT_N"/>
    <property type="match status" value="1"/>
</dbReference>
<sequence>MENLTMAENWQLSRGLERLPHDEVHVWQARITLAATAKDPLVQPFRAVLAPDERERADRFFFEKDRVCFTVARGLLRMLLANYLLCRPEAIRFSYTSYGKPFLAEPRSTLQFNISHSRDLALFSFTHERAVGVDIEYMRDVEFAALAAHSFSAHEQETLRSLPPELVRQGFYNCWSRKEAYIKARGLGLSLPLGSFDVSLRPGEPAQLLASREEPPQDITRWQMVALDVAPEYAAALAVEGQDWQLRCWCYEQ</sequence>
<feature type="domain" description="4'-phosphopantetheinyl transferase" evidence="3">
    <location>
        <begin position="130"/>
        <end position="236"/>
    </location>
</feature>
<evidence type="ECO:0000313" key="5">
    <source>
        <dbReference type="EMBL" id="BBH90786.1"/>
    </source>
</evidence>
<dbReference type="EMBL" id="AP019376">
    <property type="protein sequence ID" value="BBH90786.1"/>
    <property type="molecule type" value="Genomic_DNA"/>
</dbReference>
<dbReference type="SUPFAM" id="SSF56214">
    <property type="entry name" value="4'-phosphopantetheinyl transferase"/>
    <property type="match status" value="2"/>
</dbReference>
<protein>
    <submittedName>
        <fullName evidence="5">4'-phosphopantetheinyl transferase</fullName>
    </submittedName>
</protein>